<feature type="compositionally biased region" description="Basic and acidic residues" evidence="1">
    <location>
        <begin position="204"/>
        <end position="220"/>
    </location>
</feature>
<feature type="domain" description="DUF6570" evidence="3">
    <location>
        <begin position="558"/>
        <end position="686"/>
    </location>
</feature>
<sequence>METRANKRKLSAKTSECIPDVATTRLGGVFAEPRGVETAGTSRTAARVQQDYIEVPIVAIKTEYEDEDAIPTQKSGWACTHQWQNPINDIVKQENDFAVEPEQGKFYEVTIKRELDIGPTTLRPETASCALLPPNEIGTCSGPLQLMLPKEEPDLSNKSGKVLKTLAQRCNQHQNRKQANQFHSSADSDEQANLGKVIKTPAQRSKEYRERRKLRQEANSRKVVKTPAQRSKEYRERRKLRQALAASDEKADARKVRKTPAQCSREYRERKKLLQVSAVGDVKAPSRRVIKTPAQRSKEYRERKKLRQVHSGDRESNSRRMRKTPAQYSREYRARKKLRLAATSTIDNEELSVCKVIKSAAQRSKEYRQRKKYTKRLQSMKFSHISGDVTTTDLTCFVANKEDLKKTKYKPSNKSDRDQEDFIEIHCLPSINVNDSEMSLSKEAMSMLAMSSDITDAMKADPDQIIANEVTFIVDHCGEETEKYSNYHQHANGHLDFFEIFRGNTFGHSCAVCDRLWWEKDLKDTSPMHESILKVILPDYVTGTNIKVCSTCKVALDRQKIPTLSTYNGFSYPAIPSHLPALDIISQQLISPRIPFTQIRRLRHVKGQDGIYGQIVNVPLSTNTMVHRLPRNIDDDHCLYVHIEKKLIHNTSYVLRLINKENIKKWVTYLVQTPLYMHYNITINEEFFNSDRVGPDINVDDISEHIPIGDNITAQQQTLLWNEDRFLHMASKGRNDSISVLFDGHAEELSFPNIFCGQFRKYREEISVTSFMQAASELRRTDRRGADPQHLLYVATKIMRHRVRASVTVALKHIGNSTNIPKKQIQSNISNYINNCIESNLAFLRCIPNSTWYWAECEEDLLAMFRQRGTPTAFMSLSANETGWTDLLKLLYRLKNNGKEISDESLSEMNYIHKAELVNQDAVTCAIYLNRLVTCLLHILQYKKRSPLGRYRVVDYFKKIEFQHGGCPHARILLWLDRTPKNLFHGNTEFIQMIDELVSVSASEASGYIELQTHEHSFACYKRTDRPHRQDCRCGAPFMPSRNTVALLPMTNDDGEHSEEQFKKLRHHYKLIKANLENIDYTNFEQFYTHNCIESDEHYYNILRAGINRPNRIHKQDRQGSRRLSTEARRDVRRKPRPRRRRDDEGSGRGCGAFRRDVGSGGCVVFVARTHGQVDDSDGVHPTMRPVERQRIRKTMRELNATDGDCADVWKENWFDKYERRPGALRDVTLAQFVSRYYENKKGEYVKRSVPRVIRYRNYDAAADADDHKREMVLLHYAFRSEENDVLAEKKYRQIYEDNEDLISQRRKELESNSDIEGTVEMYRRSRGGHGSEDDELRNEAYAVYEAGPCGRLSSDTV</sequence>
<gene>
    <name evidence="4" type="ORF">EVAR_53507_1</name>
</gene>
<feature type="domain" description="Helitron helicase-like" evidence="2">
    <location>
        <begin position="782"/>
        <end position="974"/>
    </location>
</feature>
<comment type="caution">
    <text evidence="4">The sequence shown here is derived from an EMBL/GenBank/DDBJ whole genome shotgun (WGS) entry which is preliminary data.</text>
</comment>
<feature type="compositionally biased region" description="Basic and acidic residues" evidence="1">
    <location>
        <begin position="1114"/>
        <end position="1130"/>
    </location>
</feature>
<evidence type="ECO:0008006" key="6">
    <source>
        <dbReference type="Google" id="ProtNLM"/>
    </source>
</evidence>
<evidence type="ECO:0000256" key="1">
    <source>
        <dbReference type="SAM" id="MobiDB-lite"/>
    </source>
</evidence>
<dbReference type="InterPro" id="IPR025476">
    <property type="entry name" value="Helitron_helicase-like"/>
</dbReference>
<accession>A0A4C1Y676</accession>
<reference evidence="4 5" key="1">
    <citation type="journal article" date="2019" name="Commun. Biol.">
        <title>The bagworm genome reveals a unique fibroin gene that provides high tensile strength.</title>
        <authorList>
            <person name="Kono N."/>
            <person name="Nakamura H."/>
            <person name="Ohtoshi R."/>
            <person name="Tomita M."/>
            <person name="Numata K."/>
            <person name="Arakawa K."/>
        </authorList>
    </citation>
    <scope>NUCLEOTIDE SEQUENCE [LARGE SCALE GENOMIC DNA]</scope>
</reference>
<evidence type="ECO:0000259" key="3">
    <source>
        <dbReference type="Pfam" id="PF20209"/>
    </source>
</evidence>
<keyword evidence="5" id="KW-1185">Reference proteome</keyword>
<dbReference type="OrthoDB" id="6141723at2759"/>
<organism evidence="4 5">
    <name type="scientific">Eumeta variegata</name>
    <name type="common">Bagworm moth</name>
    <name type="synonym">Eumeta japonica</name>
    <dbReference type="NCBI Taxonomy" id="151549"/>
    <lineage>
        <taxon>Eukaryota</taxon>
        <taxon>Metazoa</taxon>
        <taxon>Ecdysozoa</taxon>
        <taxon>Arthropoda</taxon>
        <taxon>Hexapoda</taxon>
        <taxon>Insecta</taxon>
        <taxon>Pterygota</taxon>
        <taxon>Neoptera</taxon>
        <taxon>Endopterygota</taxon>
        <taxon>Lepidoptera</taxon>
        <taxon>Glossata</taxon>
        <taxon>Ditrysia</taxon>
        <taxon>Tineoidea</taxon>
        <taxon>Psychidae</taxon>
        <taxon>Oiketicinae</taxon>
        <taxon>Eumeta</taxon>
    </lineage>
</organism>
<protein>
    <recommendedName>
        <fullName evidence="6">ATP-dependent DNA helicase</fullName>
    </recommendedName>
</protein>
<evidence type="ECO:0000313" key="4">
    <source>
        <dbReference type="EMBL" id="GBP70843.1"/>
    </source>
</evidence>
<evidence type="ECO:0000313" key="5">
    <source>
        <dbReference type="Proteomes" id="UP000299102"/>
    </source>
</evidence>
<dbReference type="EMBL" id="BGZK01001088">
    <property type="protein sequence ID" value="GBP70843.1"/>
    <property type="molecule type" value="Genomic_DNA"/>
</dbReference>
<dbReference type="Pfam" id="PF20209">
    <property type="entry name" value="DUF6570"/>
    <property type="match status" value="1"/>
</dbReference>
<proteinExistence type="predicted"/>
<feature type="compositionally biased region" description="Basic residues" evidence="1">
    <location>
        <begin position="1131"/>
        <end position="1140"/>
    </location>
</feature>
<feature type="compositionally biased region" description="Polar residues" evidence="1">
    <location>
        <begin position="175"/>
        <end position="185"/>
    </location>
</feature>
<feature type="region of interest" description="Disordered" evidence="1">
    <location>
        <begin position="175"/>
        <end position="262"/>
    </location>
</feature>
<feature type="region of interest" description="Disordered" evidence="1">
    <location>
        <begin position="292"/>
        <end position="328"/>
    </location>
</feature>
<dbReference type="InterPro" id="IPR046700">
    <property type="entry name" value="DUF6570"/>
</dbReference>
<dbReference type="Proteomes" id="UP000299102">
    <property type="component" value="Unassembled WGS sequence"/>
</dbReference>
<name>A0A4C1Y676_EUMVA</name>
<feature type="region of interest" description="Disordered" evidence="1">
    <location>
        <begin position="1111"/>
        <end position="1153"/>
    </location>
</feature>
<dbReference type="Pfam" id="PF14214">
    <property type="entry name" value="Helitron_like_N"/>
    <property type="match status" value="1"/>
</dbReference>
<evidence type="ECO:0000259" key="2">
    <source>
        <dbReference type="Pfam" id="PF14214"/>
    </source>
</evidence>